<proteinExistence type="predicted"/>
<dbReference type="AlphaFoldDB" id="A0A1W1VS90"/>
<accession>A0A1W1VS90</accession>
<dbReference type="InterPro" id="IPR014917">
    <property type="entry name" value="DUF1800"/>
</dbReference>
<keyword evidence="2" id="KW-1185">Reference proteome</keyword>
<dbReference type="EMBL" id="FWWU01000009">
    <property type="protein sequence ID" value="SMB96242.1"/>
    <property type="molecule type" value="Genomic_DNA"/>
</dbReference>
<gene>
    <name evidence="1" type="ORF">SAMN00790413_03217</name>
</gene>
<dbReference type="STRING" id="695939.SAMN00790413_03217"/>
<dbReference type="Pfam" id="PF08811">
    <property type="entry name" value="DUF1800"/>
    <property type="match status" value="1"/>
</dbReference>
<evidence type="ECO:0000313" key="2">
    <source>
        <dbReference type="Proteomes" id="UP000192582"/>
    </source>
</evidence>
<sequence>MSLTPLSRKLTPEDAAHLLRRTSFGAPEAQIRALTGQDARQAVRKLLAFGDARAPGNPFDPSQAATPGAGIQLTRAGWLFEMLYGPHPLREKLALTWSNHFVIGTDKVRNIPALTQYLNLLRVHAAPTDFAAFALAVAQSPAMLDYLDNDKNKKGKPNENFSRELLELFTTGIGHYTEDDVREGARALTGWTYEGGRGNDNFLQAPHFVFQRERHDAGQKAYLGRSGNLGGEDIVRLAASHPQTAAFVSRKLHRAFVADTPDEGSVTASAETWRRTKGDVRTVLEELLSSEAFYSSRAAIIRSPVEFIVGAVRALGGPGLGAKQIINLTQTAGRMGQLLLQPETVKGWDGGREWINDSTLLTRMQVAAALTLGKTAPELKEAPDSLALLGSERGLLRAALDGLNARQRTYLTFISPEFQLA</sequence>
<reference evidence="1 2" key="1">
    <citation type="submission" date="2017-04" db="EMBL/GenBank/DDBJ databases">
        <authorList>
            <person name="Afonso C.L."/>
            <person name="Miller P.J."/>
            <person name="Scott M.A."/>
            <person name="Spackman E."/>
            <person name="Goraichik I."/>
            <person name="Dimitrov K.M."/>
            <person name="Suarez D.L."/>
            <person name="Swayne D.E."/>
        </authorList>
    </citation>
    <scope>NUCLEOTIDE SEQUENCE [LARGE SCALE GENOMIC DNA]</scope>
    <source>
        <strain evidence="1 2">KR-140</strain>
    </source>
</reference>
<evidence type="ECO:0000313" key="1">
    <source>
        <dbReference type="EMBL" id="SMB96242.1"/>
    </source>
</evidence>
<protein>
    <submittedName>
        <fullName evidence="1">Uncharacterized conserved protein, DUF1800 family</fullName>
    </submittedName>
</protein>
<dbReference type="RefSeq" id="WP_084050691.1">
    <property type="nucleotide sequence ID" value="NZ_FWWU01000009.1"/>
</dbReference>
<dbReference type="OrthoDB" id="9772295at2"/>
<name>A0A1W1VS90_9DEIO</name>
<organism evidence="1 2">
    <name type="scientific">Deinococcus hopiensis KR-140</name>
    <dbReference type="NCBI Taxonomy" id="695939"/>
    <lineage>
        <taxon>Bacteria</taxon>
        <taxon>Thermotogati</taxon>
        <taxon>Deinococcota</taxon>
        <taxon>Deinococci</taxon>
        <taxon>Deinococcales</taxon>
        <taxon>Deinococcaceae</taxon>
        <taxon>Deinococcus</taxon>
    </lineage>
</organism>
<dbReference type="Proteomes" id="UP000192582">
    <property type="component" value="Unassembled WGS sequence"/>
</dbReference>